<feature type="transmembrane region" description="Helical" evidence="1">
    <location>
        <begin position="193"/>
        <end position="211"/>
    </location>
</feature>
<dbReference type="Gene3D" id="1.20.1250.20">
    <property type="entry name" value="MFS general substrate transporter like domains"/>
    <property type="match status" value="1"/>
</dbReference>
<feature type="transmembrane region" description="Helical" evidence="1">
    <location>
        <begin position="99"/>
        <end position="120"/>
    </location>
</feature>
<evidence type="ECO:0000256" key="1">
    <source>
        <dbReference type="SAM" id="Phobius"/>
    </source>
</evidence>
<dbReference type="InterPro" id="IPR036259">
    <property type="entry name" value="MFS_trans_sf"/>
</dbReference>
<proteinExistence type="predicted"/>
<keyword evidence="1" id="KW-1133">Transmembrane helix</keyword>
<dbReference type="EMBL" id="JMCC02000067">
    <property type="protein sequence ID" value="KIG14703.1"/>
    <property type="molecule type" value="Genomic_DNA"/>
</dbReference>
<comment type="caution">
    <text evidence="2">The sequence shown here is derived from an EMBL/GenBank/DDBJ whole genome shotgun (WGS) entry which is preliminary data.</text>
</comment>
<dbReference type="AlphaFoldDB" id="A0A0C1ZUK0"/>
<reference evidence="2 3" key="1">
    <citation type="submission" date="2014-12" db="EMBL/GenBank/DDBJ databases">
        <title>Genome assembly of Enhygromyxa salina DSM 15201.</title>
        <authorList>
            <person name="Sharma G."/>
            <person name="Subramanian S."/>
        </authorList>
    </citation>
    <scope>NUCLEOTIDE SEQUENCE [LARGE SCALE GENOMIC DNA]</scope>
    <source>
        <strain evidence="2 3">DSM 15201</strain>
    </source>
</reference>
<protein>
    <submittedName>
        <fullName evidence="2">Uncharacterized protein</fullName>
    </submittedName>
</protein>
<feature type="transmembrane region" description="Helical" evidence="1">
    <location>
        <begin position="161"/>
        <end position="186"/>
    </location>
</feature>
<feature type="transmembrane region" description="Helical" evidence="1">
    <location>
        <begin position="53"/>
        <end position="70"/>
    </location>
</feature>
<evidence type="ECO:0000313" key="2">
    <source>
        <dbReference type="EMBL" id="KIG14703.1"/>
    </source>
</evidence>
<feature type="transmembrane region" description="Helical" evidence="1">
    <location>
        <begin position="132"/>
        <end position="155"/>
    </location>
</feature>
<keyword evidence="1" id="KW-0812">Transmembrane</keyword>
<feature type="transmembrane region" description="Helical" evidence="1">
    <location>
        <begin position="223"/>
        <end position="245"/>
    </location>
</feature>
<feature type="transmembrane region" description="Helical" evidence="1">
    <location>
        <begin position="22"/>
        <end position="41"/>
    </location>
</feature>
<dbReference type="Proteomes" id="UP000031599">
    <property type="component" value="Unassembled WGS sequence"/>
</dbReference>
<name>A0A0C1ZUK0_9BACT</name>
<evidence type="ECO:0000313" key="3">
    <source>
        <dbReference type="Proteomes" id="UP000031599"/>
    </source>
</evidence>
<accession>A0A0C1ZUK0</accession>
<sequence>MFVAVSVGVAIATPLARVGSRAAGLALVGLAACGLLSIVSLPTHAPAERTRPWWVVAILAVVQLGFWIAFGRLEQTALAIASARTDVLGLWPSPGTIELLFVAPMLVLAPLVFVVWRLLARVALEPSPAIKFGLGFVLLALSGLSLAVGVEWSLAQGDVGMAAVAACATTLGLAALCLGPTSLAAVRECGTSSAWAAGWVLCVLLGRATGAWTAPTTLAPEPVFAACMSVGSIAVIAGVALGCSWRPLAQLTSAKPAAGPRRVSALQPVRVP</sequence>
<dbReference type="RefSeq" id="WP_052553104.1">
    <property type="nucleotide sequence ID" value="NZ_JMCC02000067.1"/>
</dbReference>
<keyword evidence="1" id="KW-0472">Membrane</keyword>
<gene>
    <name evidence="2" type="ORF">DB30_06429</name>
</gene>
<organism evidence="2 3">
    <name type="scientific">Enhygromyxa salina</name>
    <dbReference type="NCBI Taxonomy" id="215803"/>
    <lineage>
        <taxon>Bacteria</taxon>
        <taxon>Pseudomonadati</taxon>
        <taxon>Myxococcota</taxon>
        <taxon>Polyangia</taxon>
        <taxon>Nannocystales</taxon>
        <taxon>Nannocystaceae</taxon>
        <taxon>Enhygromyxa</taxon>
    </lineage>
</organism>